<evidence type="ECO:0000259" key="4">
    <source>
        <dbReference type="SMART" id="SM00062"/>
    </source>
</evidence>
<keyword evidence="2" id="KW-0732">Signal</keyword>
<accession>A0A1Z2XHT0</accession>
<accession>A0A1B1SAU5</accession>
<keyword evidence="3" id="KW-0998">Cell outer membrane</keyword>
<protein>
    <submittedName>
        <fullName evidence="5">Lytic transglycosylase F</fullName>
    </submittedName>
</protein>
<reference evidence="7" key="1">
    <citation type="submission" date="2016-04" db="EMBL/GenBank/DDBJ databases">
        <title>Complete Genome Sequences of Twelve Strains of a Stable Defined Moderately Diverse Mouse Microbiota 2 (sDMDMm2).</title>
        <authorList>
            <person name="Uchimura Y."/>
            <person name="Wyss M."/>
            <person name="Brugiroux S."/>
            <person name="Limenitakis J.P."/>
            <person name="Stecher B."/>
            <person name="McCoy K.D."/>
            <person name="Macpherson A.J."/>
        </authorList>
    </citation>
    <scope>NUCLEOTIDE SEQUENCE [LARGE SCALE GENOMIC DNA]</scope>
    <source>
        <strain evidence="7">YL27</strain>
    </source>
</reference>
<reference evidence="6 8" key="3">
    <citation type="submission" date="2019-04" db="EMBL/GenBank/DDBJ databases">
        <title>Microbes associate with the intestines of laboratory mice.</title>
        <authorList>
            <person name="Navarre W."/>
            <person name="Wong E."/>
            <person name="Huang K."/>
            <person name="Tropini C."/>
            <person name="Ng K."/>
            <person name="Yu B."/>
        </authorList>
    </citation>
    <scope>NUCLEOTIDE SEQUENCE [LARGE SCALE GENOMIC DNA]</scope>
    <source>
        <strain evidence="6 8">NM06_A21</strain>
    </source>
</reference>
<dbReference type="GO" id="GO:0009279">
    <property type="term" value="C:cell outer membrane"/>
    <property type="evidence" value="ECO:0007669"/>
    <property type="project" value="UniProtKB-SubCell"/>
</dbReference>
<dbReference type="EMBL" id="SRYD01000008">
    <property type="protein sequence ID" value="TGY75781.1"/>
    <property type="molecule type" value="Genomic_DNA"/>
</dbReference>
<dbReference type="CDD" id="cd13403">
    <property type="entry name" value="MLTF-like"/>
    <property type="match status" value="1"/>
</dbReference>
<organism evidence="5 7">
    <name type="scientific">Muribaculum intestinale</name>
    <dbReference type="NCBI Taxonomy" id="1796646"/>
    <lineage>
        <taxon>Bacteria</taxon>
        <taxon>Pseudomonadati</taxon>
        <taxon>Bacteroidota</taxon>
        <taxon>Bacteroidia</taxon>
        <taxon>Bacteroidales</taxon>
        <taxon>Muribaculaceae</taxon>
        <taxon>Muribaculum</taxon>
    </lineage>
</organism>
<dbReference type="InterPro" id="IPR023346">
    <property type="entry name" value="Lysozyme-like_dom_sf"/>
</dbReference>
<dbReference type="SMART" id="SM00062">
    <property type="entry name" value="PBPb"/>
    <property type="match status" value="1"/>
</dbReference>
<feature type="domain" description="Solute-binding protein family 3/N-terminal" evidence="4">
    <location>
        <begin position="44"/>
        <end position="270"/>
    </location>
</feature>
<evidence type="ECO:0000313" key="5">
    <source>
        <dbReference type="EMBL" id="ANU63911.1"/>
    </source>
</evidence>
<evidence type="ECO:0000313" key="6">
    <source>
        <dbReference type="EMBL" id="TGY75781.1"/>
    </source>
</evidence>
<dbReference type="EMBL" id="CP015402">
    <property type="protein sequence ID" value="ANU63911.1"/>
    <property type="molecule type" value="Genomic_DNA"/>
</dbReference>
<dbReference type="Pfam" id="PF01464">
    <property type="entry name" value="SLT"/>
    <property type="match status" value="1"/>
</dbReference>
<dbReference type="OrthoDB" id="9815002at2"/>
<dbReference type="GeneID" id="65537073"/>
<dbReference type="Gene3D" id="3.40.190.10">
    <property type="entry name" value="Periplasmic binding protein-like II"/>
    <property type="match status" value="2"/>
</dbReference>
<dbReference type="PANTHER" id="PTHR35936">
    <property type="entry name" value="MEMBRANE-BOUND LYTIC MUREIN TRANSGLYCOSYLASE F"/>
    <property type="match status" value="1"/>
</dbReference>
<keyword evidence="3" id="KW-0472">Membrane</keyword>
<dbReference type="Pfam" id="PF00497">
    <property type="entry name" value="SBP_bac_3"/>
    <property type="match status" value="1"/>
</dbReference>
<dbReference type="SUPFAM" id="SSF53955">
    <property type="entry name" value="Lysozyme-like"/>
    <property type="match status" value="1"/>
</dbReference>
<evidence type="ECO:0000313" key="8">
    <source>
        <dbReference type="Proteomes" id="UP000306630"/>
    </source>
</evidence>
<dbReference type="CDD" id="cd01009">
    <property type="entry name" value="PBP2_YfhD_N"/>
    <property type="match status" value="1"/>
</dbReference>
<reference evidence="5" key="2">
    <citation type="submission" date="2017-04" db="EMBL/GenBank/DDBJ databases">
        <title>Complete Genome Sequences of Twelve Strains of a Stable Defined Moderately Diverse Mouse Microbiota 2 (sDMDMm2).</title>
        <authorList>
            <person name="Uchimura Y."/>
            <person name="Wyss M."/>
            <person name="Brugiroux S."/>
            <person name="Limenitakis J.P."/>
            <person name="Stecher B."/>
            <person name="McCoy K.D."/>
            <person name="Macpherson A.J."/>
        </authorList>
    </citation>
    <scope>NUCLEOTIDE SEQUENCE</scope>
    <source>
        <strain evidence="5">YL27</strain>
    </source>
</reference>
<dbReference type="InterPro" id="IPR001638">
    <property type="entry name" value="Solute-binding_3/MltF_N"/>
</dbReference>
<evidence type="ECO:0000256" key="2">
    <source>
        <dbReference type="ARBA" id="ARBA00022729"/>
    </source>
</evidence>
<gene>
    <name evidence="5" type="ORF">A4V02_09350</name>
    <name evidence="6" type="ORF">E5333_02985</name>
</gene>
<dbReference type="STRING" id="1796646.A4V02_09350"/>
<evidence type="ECO:0000313" key="7">
    <source>
        <dbReference type="Proteomes" id="UP000186351"/>
    </source>
</evidence>
<dbReference type="PROSITE" id="PS51257">
    <property type="entry name" value="PROKAR_LIPOPROTEIN"/>
    <property type="match status" value="1"/>
</dbReference>
<dbReference type="SUPFAM" id="SSF53850">
    <property type="entry name" value="Periplasmic binding protein-like II"/>
    <property type="match status" value="1"/>
</dbReference>
<name>A0A1B1SAU5_9BACT</name>
<dbReference type="Gene3D" id="1.10.530.10">
    <property type="match status" value="1"/>
</dbReference>
<comment type="subcellular location">
    <subcellularLocation>
        <location evidence="1">Cell outer membrane</location>
        <topology evidence="1">Peripheral membrane protein</topology>
    </subcellularLocation>
</comment>
<evidence type="ECO:0000256" key="3">
    <source>
        <dbReference type="ARBA" id="ARBA00023237"/>
    </source>
</evidence>
<dbReference type="KEGG" id="pary:A4V02_09350"/>
<dbReference type="InterPro" id="IPR008258">
    <property type="entry name" value="Transglycosylase_SLT_dom_1"/>
</dbReference>
<dbReference type="Proteomes" id="UP000306630">
    <property type="component" value="Unassembled WGS sequence"/>
</dbReference>
<keyword evidence="7" id="KW-1185">Reference proteome</keyword>
<dbReference type="AlphaFoldDB" id="A0A1B1SAU5"/>
<dbReference type="Proteomes" id="UP000186351">
    <property type="component" value="Chromosome"/>
</dbReference>
<dbReference type="PANTHER" id="PTHR35936:SF32">
    <property type="entry name" value="MEMBRANE-BOUND LYTIC MUREIN TRANSGLYCOSYLASE F"/>
    <property type="match status" value="1"/>
</dbReference>
<evidence type="ECO:0000256" key="1">
    <source>
        <dbReference type="ARBA" id="ARBA00004339"/>
    </source>
</evidence>
<sequence length="462" mass="51479">MRKSAVLLPIALLLLAICSIYSCGRGNGAGGSDSDSTSHALPDTLRVGTLYSPTSYFIYREEQMGYDYDMVTRFGADKGIAIDLHVAPSLTSLVEMLDSGIIDLAAYEIPITAEYKPHVVAAGDENITTQVLVQPKSDNPITDVTQLAGREVYVEAGSKYLYRLENLNDEIGGGIKIHQVKSDTLITEDLIEMVANGEIPLTIVDSDIARINRTYYNSLDIGLPVSFEQRAAWGVSPKKPWLADSITEWMGQAEPRKAQARILKRYFELSKESPALSIDFSKGRISPYDRFFRQYANEIGWDWRMLAAQGYTESRFDSTAVSWAGARGVMQIMPRTARAYGLSSSKITNPEANIRTAAAIMKALDKSLSKKVPDSEERRKFILAAYNSGIAHIYDAIALAKKYGKNPKIWDGNVADALLMKAKPEYYNDPVCKYGYFRGKETTAYVRKVMDFYKRSTAHIRL</sequence>
<proteinExistence type="predicted"/>
<dbReference type="RefSeq" id="WP_068961208.1">
    <property type="nucleotide sequence ID" value="NZ_CAJTAP010000003.1"/>
</dbReference>